<evidence type="ECO:0000259" key="2">
    <source>
        <dbReference type="Pfam" id="PF25545"/>
    </source>
</evidence>
<dbReference type="Proteomes" id="UP000054466">
    <property type="component" value="Unassembled WGS sequence"/>
</dbReference>
<reference evidence="3 4" key="1">
    <citation type="submission" date="2015-01" db="EMBL/GenBank/DDBJ databases">
        <title>The Genome Sequence of Cladophialophora immunda CBS83496.</title>
        <authorList>
            <consortium name="The Broad Institute Genomics Platform"/>
            <person name="Cuomo C."/>
            <person name="de Hoog S."/>
            <person name="Gorbushina A."/>
            <person name="Stielow B."/>
            <person name="Teixiera M."/>
            <person name="Abouelleil A."/>
            <person name="Chapman S.B."/>
            <person name="Priest M."/>
            <person name="Young S.K."/>
            <person name="Wortman J."/>
            <person name="Nusbaum C."/>
            <person name="Birren B."/>
        </authorList>
    </citation>
    <scope>NUCLEOTIDE SEQUENCE [LARGE SCALE GENOMIC DNA]</scope>
    <source>
        <strain evidence="3 4">CBS 83496</strain>
    </source>
</reference>
<protein>
    <recommendedName>
        <fullName evidence="2">DUF7924 domain-containing protein</fullName>
    </recommendedName>
</protein>
<dbReference type="RefSeq" id="XP_016254138.1">
    <property type="nucleotide sequence ID" value="XM_016387210.1"/>
</dbReference>
<dbReference type="Pfam" id="PF25545">
    <property type="entry name" value="DUF7924"/>
    <property type="match status" value="1"/>
</dbReference>
<feature type="region of interest" description="Disordered" evidence="1">
    <location>
        <begin position="1"/>
        <end position="125"/>
    </location>
</feature>
<feature type="compositionally biased region" description="Basic and acidic residues" evidence="1">
    <location>
        <begin position="14"/>
        <end position="31"/>
    </location>
</feature>
<organism evidence="3 4">
    <name type="scientific">Cladophialophora immunda</name>
    <dbReference type="NCBI Taxonomy" id="569365"/>
    <lineage>
        <taxon>Eukaryota</taxon>
        <taxon>Fungi</taxon>
        <taxon>Dikarya</taxon>
        <taxon>Ascomycota</taxon>
        <taxon>Pezizomycotina</taxon>
        <taxon>Eurotiomycetes</taxon>
        <taxon>Chaetothyriomycetidae</taxon>
        <taxon>Chaetothyriales</taxon>
        <taxon>Herpotrichiellaceae</taxon>
        <taxon>Cladophialophora</taxon>
    </lineage>
</organism>
<dbReference type="InterPro" id="IPR057684">
    <property type="entry name" value="DUF7924"/>
</dbReference>
<evidence type="ECO:0000256" key="1">
    <source>
        <dbReference type="SAM" id="MobiDB-lite"/>
    </source>
</evidence>
<keyword evidence="4" id="KW-1185">Reference proteome</keyword>
<dbReference type="STRING" id="569365.A0A0D2B8F6"/>
<sequence length="361" mass="40905">MAASAAQRNTGGARKGDGDDNPGRQRVNDRSSRKRRRSAEDEEEDEDTTKHRRKSRRIQESSDQQRLLNPTVNSRTTRKSLRLQEKQAANQQRSTTKRRRCVDIGDEPQHDAKRPRRGLARRAEARIGPDKENFIEDWLDECGRSRRNSTENGPRLSEASVNMPRKPAPVLPSPDNNFESRTSTSRRSEKSALSVYDTDYRQSLGHRNIYIHRNEPPAELMQRARRIISRSRASPEMDDATAQGLIATSRRVENESEDVIIQQLAPGIIPAMNMLPDSRLASNAKQLWCNSVPVPLNANVLATPLPLPEPKPDLAFGYSQAAFTEKQLMTIDLLVDDSSGRSYAVTDHKVRFPFLEIEFKS</sequence>
<dbReference type="HOGENOM" id="CLU_767273_0_0_1"/>
<proteinExistence type="predicted"/>
<dbReference type="VEuPathDB" id="FungiDB:PV07_00736"/>
<feature type="compositionally biased region" description="Polar residues" evidence="1">
    <location>
        <begin position="1"/>
        <end position="10"/>
    </location>
</feature>
<accession>A0A0D2B8F6</accession>
<evidence type="ECO:0000313" key="4">
    <source>
        <dbReference type="Proteomes" id="UP000054466"/>
    </source>
</evidence>
<dbReference type="GeneID" id="27339930"/>
<dbReference type="AlphaFoldDB" id="A0A0D2B8F6"/>
<evidence type="ECO:0000313" key="3">
    <source>
        <dbReference type="EMBL" id="KIW33922.1"/>
    </source>
</evidence>
<dbReference type="EMBL" id="KN847040">
    <property type="protein sequence ID" value="KIW33922.1"/>
    <property type="molecule type" value="Genomic_DNA"/>
</dbReference>
<feature type="region of interest" description="Disordered" evidence="1">
    <location>
        <begin position="144"/>
        <end position="194"/>
    </location>
</feature>
<feature type="compositionally biased region" description="Basic and acidic residues" evidence="1">
    <location>
        <begin position="101"/>
        <end position="112"/>
    </location>
</feature>
<gene>
    <name evidence="3" type="ORF">PV07_00736</name>
</gene>
<feature type="compositionally biased region" description="Polar residues" evidence="1">
    <location>
        <begin position="61"/>
        <end position="75"/>
    </location>
</feature>
<name>A0A0D2B8F6_9EURO</name>
<dbReference type="OrthoDB" id="5426775at2759"/>
<feature type="domain" description="DUF7924" evidence="2">
    <location>
        <begin position="247"/>
        <end position="361"/>
    </location>
</feature>